<dbReference type="GO" id="GO:0046872">
    <property type="term" value="F:metal ion binding"/>
    <property type="evidence" value="ECO:0007669"/>
    <property type="project" value="UniProtKB-KW"/>
</dbReference>
<evidence type="ECO:0000256" key="2">
    <source>
        <dbReference type="ARBA" id="ARBA00022723"/>
    </source>
</evidence>
<dbReference type="EC" id="5.3.1.15" evidence="8"/>
<evidence type="ECO:0000313" key="10">
    <source>
        <dbReference type="Proteomes" id="UP000198935"/>
    </source>
</evidence>
<evidence type="ECO:0000256" key="7">
    <source>
        <dbReference type="ARBA" id="ARBA00044951"/>
    </source>
</evidence>
<comment type="catalytic activity">
    <reaction evidence="6">
        <text>D-lyxose = D-xylulose</text>
        <dbReference type="Rhea" id="RHEA:14201"/>
        <dbReference type="ChEBI" id="CHEBI:16789"/>
        <dbReference type="ChEBI" id="CHEBI:17140"/>
        <dbReference type="EC" id="5.3.1.15"/>
    </reaction>
</comment>
<dbReference type="STRING" id="1503961.SAMN05421736_11229"/>
<evidence type="ECO:0000256" key="3">
    <source>
        <dbReference type="ARBA" id="ARBA00023211"/>
    </source>
</evidence>
<evidence type="ECO:0000256" key="8">
    <source>
        <dbReference type="ARBA" id="ARBA00044972"/>
    </source>
</evidence>
<dbReference type="CDD" id="cd20308">
    <property type="entry name" value="cupin_YdaE"/>
    <property type="match status" value="1"/>
</dbReference>
<dbReference type="Pfam" id="PF07385">
    <property type="entry name" value="Lyx_isomer"/>
    <property type="match status" value="1"/>
</dbReference>
<evidence type="ECO:0000256" key="6">
    <source>
        <dbReference type="ARBA" id="ARBA00044907"/>
    </source>
</evidence>
<gene>
    <name evidence="9" type="ORF">SAMN05421736_11229</name>
</gene>
<evidence type="ECO:0000256" key="5">
    <source>
        <dbReference type="ARBA" id="ARBA00023277"/>
    </source>
</evidence>
<dbReference type="EMBL" id="FNPI01000012">
    <property type="protein sequence ID" value="SDZ41346.1"/>
    <property type="molecule type" value="Genomic_DNA"/>
</dbReference>
<evidence type="ECO:0000256" key="1">
    <source>
        <dbReference type="ARBA" id="ARBA00001936"/>
    </source>
</evidence>
<dbReference type="Proteomes" id="UP000198935">
    <property type="component" value="Unassembled WGS sequence"/>
</dbReference>
<dbReference type="OrthoDB" id="9781654at2"/>
<dbReference type="InterPro" id="IPR014710">
    <property type="entry name" value="RmlC-like_jellyroll"/>
</dbReference>
<sequence>MFTNYQEKVIQAFFDSQMTFREEELAAIEYADFGLNNIEEEGLNLLVYVNNERYCAKELVLLPYQTCPEHKHPPVNGTPGKRETFRCRQGKVYLYVEGANGLDETLIHAALPQKNKQYYTAAKEIVLLPGEQFTIEPDTYHWFQAGEAGAVISEFSSPSDDASDVFQHPYVKRV</sequence>
<dbReference type="AlphaFoldDB" id="A0A1H3STN4"/>
<dbReference type="GO" id="GO:0047828">
    <property type="term" value="F:D-lyxose ketol-isomerase activity"/>
    <property type="evidence" value="ECO:0007669"/>
    <property type="project" value="UniProtKB-EC"/>
</dbReference>
<keyword evidence="10" id="KW-1185">Reference proteome</keyword>
<reference evidence="10" key="1">
    <citation type="submission" date="2016-10" db="EMBL/GenBank/DDBJ databases">
        <authorList>
            <person name="Varghese N."/>
            <person name="Submissions S."/>
        </authorList>
    </citation>
    <scope>NUCLEOTIDE SEQUENCE [LARGE SCALE GENOMIC DNA]</scope>
    <source>
        <strain evidence="10">SP</strain>
    </source>
</reference>
<dbReference type="SUPFAM" id="SSF51182">
    <property type="entry name" value="RmlC-like cupins"/>
    <property type="match status" value="1"/>
</dbReference>
<accession>A0A1H3STN4</accession>
<keyword evidence="4 9" id="KW-0413">Isomerase</keyword>
<comment type="similarity">
    <text evidence="7">Belongs to the D-lyxose ketol-isomerase family.</text>
</comment>
<keyword evidence="5" id="KW-0119">Carbohydrate metabolism</keyword>
<dbReference type="Gene3D" id="2.60.120.10">
    <property type="entry name" value="Jelly Rolls"/>
    <property type="match status" value="1"/>
</dbReference>
<evidence type="ECO:0000256" key="4">
    <source>
        <dbReference type="ARBA" id="ARBA00023235"/>
    </source>
</evidence>
<proteinExistence type="inferred from homology"/>
<evidence type="ECO:0000313" key="9">
    <source>
        <dbReference type="EMBL" id="SDZ41346.1"/>
    </source>
</evidence>
<comment type="cofactor">
    <cofactor evidence="1">
        <name>Mn(2+)</name>
        <dbReference type="ChEBI" id="CHEBI:29035"/>
    </cofactor>
</comment>
<name>A0A1H3STN4_9BACI</name>
<organism evidence="9 10">
    <name type="scientific">Evansella caseinilytica</name>
    <dbReference type="NCBI Taxonomy" id="1503961"/>
    <lineage>
        <taxon>Bacteria</taxon>
        <taxon>Bacillati</taxon>
        <taxon>Bacillota</taxon>
        <taxon>Bacilli</taxon>
        <taxon>Bacillales</taxon>
        <taxon>Bacillaceae</taxon>
        <taxon>Evansella</taxon>
    </lineage>
</organism>
<keyword evidence="3" id="KW-0464">Manganese</keyword>
<keyword evidence="2" id="KW-0479">Metal-binding</keyword>
<dbReference type="InterPro" id="IPR010864">
    <property type="entry name" value="D-lyxose_isomer"/>
</dbReference>
<dbReference type="InterPro" id="IPR011051">
    <property type="entry name" value="RmlC_Cupin_sf"/>
</dbReference>
<protein>
    <recommendedName>
        <fullName evidence="8">D-lyxose ketol-isomerase</fullName>
        <ecNumber evidence="8">5.3.1.15</ecNumber>
    </recommendedName>
</protein>